<dbReference type="EMBL" id="CP069111">
    <property type="protein sequence ID" value="QSS61785.1"/>
    <property type="molecule type" value="Genomic_DNA"/>
</dbReference>
<dbReference type="SMART" id="SM01312">
    <property type="entry name" value="RTC4"/>
    <property type="match status" value="1"/>
</dbReference>
<sequence>MVSRRPDSSYASNLQTKHNYVGGAPLSQAGGRLINHRESVSGHSASTSRKNKPEPATDDEPLSSTDESEQLNTHSEVSLSPEPEPRRKSNGWSQTETTGRLDKQPQSEADIRGEDDKRNPKRRKKAVDTPRKREKQSGKMKPSPPASSKETPFRATFKMESDALFSCPRPPPMKSFYGSANLHTALKKKPSKQFKVPPSTANEDSAIHSSQISSDGPKFKTPLSFPNEVTSSSSFFNGTSPFDDDDGSSLSSLSSVSSSVSLQLSQAEKQALESATLRAKAVICPMCGQAVDPRFIDDLRSNQGLSYRKKAQFCRDHRIKAAKHQWAERGYPKIDWENLHKRIEKHYAELDEILTRKKPSFYRNVLESSRTGKKKGSLRLTVDGDGVEKISPGYYGPWGAKAMMDAIIGQFAGKFKRLAPTDNLIKAAGVSGFVQSVMVPELTVMLVKDDMDIEDADARQVMRDSTEIGNLINEQPDDIIKQAVRI</sequence>
<organism evidence="10 11">
    <name type="scientific">Ajellomyces capsulatus</name>
    <name type="common">Darling's disease fungus</name>
    <name type="synonym">Histoplasma capsulatum</name>
    <dbReference type="NCBI Taxonomy" id="5037"/>
    <lineage>
        <taxon>Eukaryota</taxon>
        <taxon>Fungi</taxon>
        <taxon>Dikarya</taxon>
        <taxon>Ascomycota</taxon>
        <taxon>Pezizomycotina</taxon>
        <taxon>Eurotiomycetes</taxon>
        <taxon>Eurotiomycetidae</taxon>
        <taxon>Onygenales</taxon>
        <taxon>Ajellomycetaceae</taxon>
        <taxon>Histoplasma</taxon>
    </lineage>
</organism>
<comment type="similarity">
    <text evidence="4">Belongs to the RTC4 family.</text>
</comment>
<dbReference type="InterPro" id="IPR028094">
    <property type="entry name" value="RTC4_C"/>
</dbReference>
<dbReference type="PANTHER" id="PTHR41391">
    <property type="entry name" value="RESTRICTION OF TELOMERE CAPPING PROTEIN 4"/>
    <property type="match status" value="1"/>
</dbReference>
<accession>A0A8A1M7U8</accession>
<evidence type="ECO:0000313" key="11">
    <source>
        <dbReference type="Proteomes" id="UP000663671"/>
    </source>
</evidence>
<gene>
    <name evidence="10" type="ORF">I7I51_03962</name>
</gene>
<name>A0A8A1M7U8_AJECA</name>
<proteinExistence type="inferred from homology"/>
<reference evidence="10" key="1">
    <citation type="submission" date="2021-01" db="EMBL/GenBank/DDBJ databases">
        <title>Chromosome-level genome assembly of a human fungal pathogen reveals clustering of transcriptionally co-regulated genes.</title>
        <authorList>
            <person name="Voorhies M."/>
            <person name="Cohen S."/>
            <person name="Shea T.P."/>
            <person name="Petrus S."/>
            <person name="Munoz J.F."/>
            <person name="Poplawski S."/>
            <person name="Goldman W.E."/>
            <person name="Michael T."/>
            <person name="Cuomo C.A."/>
            <person name="Sil A."/>
            <person name="Beyhan S."/>
        </authorList>
    </citation>
    <scope>NUCLEOTIDE SEQUENCE</scope>
    <source>
        <strain evidence="10">WU24</strain>
    </source>
</reference>
<keyword evidence="6" id="KW-0963">Cytoplasm</keyword>
<feature type="domain" description="Restriction of telomere capping protein 4 C-terminal" evidence="9">
    <location>
        <begin position="353"/>
        <end position="475"/>
    </location>
</feature>
<dbReference type="GO" id="GO:0005737">
    <property type="term" value="C:cytoplasm"/>
    <property type="evidence" value="ECO:0007669"/>
    <property type="project" value="UniProtKB-SubCell"/>
</dbReference>
<feature type="region of interest" description="Disordered" evidence="8">
    <location>
        <begin position="188"/>
        <end position="224"/>
    </location>
</feature>
<feature type="compositionally biased region" description="Polar residues" evidence="8">
    <location>
        <begin position="9"/>
        <end position="18"/>
    </location>
</feature>
<evidence type="ECO:0000256" key="2">
    <source>
        <dbReference type="ARBA" id="ARBA00004123"/>
    </source>
</evidence>
<evidence type="ECO:0000256" key="4">
    <source>
        <dbReference type="ARBA" id="ARBA00009461"/>
    </source>
</evidence>
<evidence type="ECO:0000256" key="1">
    <source>
        <dbReference type="ARBA" id="ARBA00002738"/>
    </source>
</evidence>
<dbReference type="Pfam" id="PF14474">
    <property type="entry name" value="RTC4"/>
    <property type="match status" value="1"/>
</dbReference>
<feature type="compositionally biased region" description="Polar residues" evidence="8">
    <location>
        <begin position="199"/>
        <end position="214"/>
    </location>
</feature>
<dbReference type="AlphaFoldDB" id="A0A8A1M7U8"/>
<dbReference type="OrthoDB" id="128308at2759"/>
<dbReference type="GO" id="GO:0005634">
    <property type="term" value="C:nucleus"/>
    <property type="evidence" value="ECO:0007669"/>
    <property type="project" value="UniProtKB-SubCell"/>
</dbReference>
<dbReference type="InterPro" id="IPR039024">
    <property type="entry name" value="RTC4"/>
</dbReference>
<dbReference type="PANTHER" id="PTHR41391:SF1">
    <property type="entry name" value="RESTRICTION OF TELOMERE CAPPING PROTEIN 4"/>
    <property type="match status" value="1"/>
</dbReference>
<comment type="function">
    <text evidence="1">May be involved in a process influencing telomere capping.</text>
</comment>
<dbReference type="VEuPathDB" id="FungiDB:I7I51_03962"/>
<feature type="compositionally biased region" description="Acidic residues" evidence="8">
    <location>
        <begin position="56"/>
        <end position="69"/>
    </location>
</feature>
<feature type="compositionally biased region" description="Basic and acidic residues" evidence="8">
    <location>
        <begin position="126"/>
        <end position="137"/>
    </location>
</feature>
<evidence type="ECO:0000259" key="9">
    <source>
        <dbReference type="SMART" id="SM01312"/>
    </source>
</evidence>
<feature type="region of interest" description="Disordered" evidence="8">
    <location>
        <begin position="1"/>
        <end position="155"/>
    </location>
</feature>
<dbReference type="Proteomes" id="UP000663671">
    <property type="component" value="Chromosome 5"/>
</dbReference>
<evidence type="ECO:0000256" key="7">
    <source>
        <dbReference type="ARBA" id="ARBA00023242"/>
    </source>
</evidence>
<evidence type="ECO:0000256" key="8">
    <source>
        <dbReference type="SAM" id="MobiDB-lite"/>
    </source>
</evidence>
<evidence type="ECO:0000256" key="5">
    <source>
        <dbReference type="ARBA" id="ARBA00015162"/>
    </source>
</evidence>
<feature type="compositionally biased region" description="Basic and acidic residues" evidence="8">
    <location>
        <begin position="99"/>
        <end position="118"/>
    </location>
</feature>
<protein>
    <recommendedName>
        <fullName evidence="5">Restriction of telomere capping protein 4</fullName>
    </recommendedName>
</protein>
<comment type="subcellular location">
    <subcellularLocation>
        <location evidence="3">Cytoplasm</location>
    </subcellularLocation>
    <subcellularLocation>
        <location evidence="2">Nucleus</location>
    </subcellularLocation>
</comment>
<evidence type="ECO:0000256" key="6">
    <source>
        <dbReference type="ARBA" id="ARBA00022490"/>
    </source>
</evidence>
<keyword evidence="7" id="KW-0539">Nucleus</keyword>
<evidence type="ECO:0000256" key="3">
    <source>
        <dbReference type="ARBA" id="ARBA00004496"/>
    </source>
</evidence>
<evidence type="ECO:0000313" key="10">
    <source>
        <dbReference type="EMBL" id="QSS61785.1"/>
    </source>
</evidence>